<dbReference type="Pfam" id="PF00291">
    <property type="entry name" value="PALP"/>
    <property type="match status" value="1"/>
</dbReference>
<dbReference type="PANTHER" id="PTHR43780:SF2">
    <property type="entry name" value="1-AMINOCYCLOPROPANE-1-CARBOXYLATE DEAMINASE-RELATED"/>
    <property type="match status" value="1"/>
</dbReference>
<protein>
    <submittedName>
        <fullName evidence="5">D-cysteine desulfhydrase family protein</fullName>
        <ecNumber evidence="5">4.4.1.-</ecNumber>
    </submittedName>
</protein>
<keyword evidence="6" id="KW-1185">Reference proteome</keyword>
<evidence type="ECO:0000256" key="2">
    <source>
        <dbReference type="ARBA" id="ARBA00008639"/>
    </source>
</evidence>
<comment type="caution">
    <text evidence="5">The sequence shown here is derived from an EMBL/GenBank/DDBJ whole genome shotgun (WGS) entry which is preliminary data.</text>
</comment>
<dbReference type="PANTHER" id="PTHR43780">
    <property type="entry name" value="1-AMINOCYCLOPROPANE-1-CARBOXYLATE DEAMINASE-RELATED"/>
    <property type="match status" value="1"/>
</dbReference>
<dbReference type="GO" id="GO:0016829">
    <property type="term" value="F:lyase activity"/>
    <property type="evidence" value="ECO:0007669"/>
    <property type="project" value="UniProtKB-KW"/>
</dbReference>
<comment type="similarity">
    <text evidence="2">Belongs to the ACC deaminase/D-cysteine desulfhydrase family.</text>
</comment>
<dbReference type="EMBL" id="JAUHMF010000001">
    <property type="protein sequence ID" value="MDT8896676.1"/>
    <property type="molecule type" value="Genomic_DNA"/>
</dbReference>
<dbReference type="InterPro" id="IPR036052">
    <property type="entry name" value="TrpB-like_PALP_sf"/>
</dbReference>
<evidence type="ECO:0000259" key="4">
    <source>
        <dbReference type="Pfam" id="PF00291"/>
    </source>
</evidence>
<reference evidence="5 6" key="1">
    <citation type="submission" date="2023-07" db="EMBL/GenBank/DDBJ databases">
        <title>Novel species of Thermanaerothrix with wide hydrolytic capabilities.</title>
        <authorList>
            <person name="Zayulina K.S."/>
            <person name="Podosokorskaya O.A."/>
            <person name="Elcheninov A.G."/>
        </authorList>
    </citation>
    <scope>NUCLEOTIDE SEQUENCE [LARGE SCALE GENOMIC DNA]</scope>
    <source>
        <strain evidence="5 6">4228-RoL</strain>
    </source>
</reference>
<dbReference type="SUPFAM" id="SSF53686">
    <property type="entry name" value="Tryptophan synthase beta subunit-like PLP-dependent enzymes"/>
    <property type="match status" value="1"/>
</dbReference>
<evidence type="ECO:0000256" key="3">
    <source>
        <dbReference type="ARBA" id="ARBA00022898"/>
    </source>
</evidence>
<dbReference type="EC" id="4.4.1.-" evidence="5"/>
<gene>
    <name evidence="5" type="ORF">QYE77_00225</name>
</gene>
<proteinExistence type="inferred from homology"/>
<sequence length="319" mass="34764">MIPRIRIAHLPTPIEPLPRLSAVLGGPQLWVKRDDQTGLALGGNKTRKLEFVMAEAQAHGAQMLITVGAVQSNHCRQTAALAARFGLKCTLVLFGDVPQTPSGNYLLDRLFGAEVVWTKREDYEEVLQDVFHKAWSEGKRPFLIPLGASTATGAVAYAYAFKEFIEQGGEADWMVLASSSAGTQAGLVLGARLSGWHGRILGISVDHPADWVKARVAELATQAAERLGKAIHVSADEIDVNDEYIGAGYGVLGEREIEAIHLFARHEGLLLDPVYTGRAAAGLIDLIRRGFFKSNDRILFWHTGGVPALFAERYAPYLL</sequence>
<evidence type="ECO:0000313" key="5">
    <source>
        <dbReference type="EMBL" id="MDT8896676.1"/>
    </source>
</evidence>
<dbReference type="Gene3D" id="3.40.50.1100">
    <property type="match status" value="2"/>
</dbReference>
<organism evidence="5 6">
    <name type="scientific">Thermanaerothrix solaris</name>
    <dbReference type="NCBI Taxonomy" id="3058434"/>
    <lineage>
        <taxon>Bacteria</taxon>
        <taxon>Bacillati</taxon>
        <taxon>Chloroflexota</taxon>
        <taxon>Anaerolineae</taxon>
        <taxon>Anaerolineales</taxon>
        <taxon>Anaerolineaceae</taxon>
        <taxon>Thermanaerothrix</taxon>
    </lineage>
</organism>
<feature type="domain" description="Tryptophan synthase beta chain-like PALP" evidence="4">
    <location>
        <begin position="8"/>
        <end position="304"/>
    </location>
</feature>
<dbReference type="RefSeq" id="WP_315623118.1">
    <property type="nucleotide sequence ID" value="NZ_JAUHMF010000001.1"/>
</dbReference>
<name>A0ABU3NLH1_9CHLR</name>
<dbReference type="InterPro" id="IPR001926">
    <property type="entry name" value="TrpB-like_PALP"/>
</dbReference>
<dbReference type="PIRSF" id="PIRSF006278">
    <property type="entry name" value="ACCD_DCysDesulf"/>
    <property type="match status" value="1"/>
</dbReference>
<accession>A0ABU3NLH1</accession>
<keyword evidence="3" id="KW-0663">Pyridoxal phosphate</keyword>
<keyword evidence="5" id="KW-0456">Lyase</keyword>
<comment type="cofactor">
    <cofactor evidence="1">
        <name>pyridoxal 5'-phosphate</name>
        <dbReference type="ChEBI" id="CHEBI:597326"/>
    </cofactor>
</comment>
<dbReference type="InterPro" id="IPR027278">
    <property type="entry name" value="ACCD_DCysDesulf"/>
</dbReference>
<evidence type="ECO:0000313" key="6">
    <source>
        <dbReference type="Proteomes" id="UP001254165"/>
    </source>
</evidence>
<dbReference type="Proteomes" id="UP001254165">
    <property type="component" value="Unassembled WGS sequence"/>
</dbReference>
<evidence type="ECO:0000256" key="1">
    <source>
        <dbReference type="ARBA" id="ARBA00001933"/>
    </source>
</evidence>